<sequence>MKPLVCLLSLLFCTSAAAATAKIDCSTLVVEPYWAMSYSSVEDFPNPVQKFRVDFFDIKKPFDFNNCGIVVHADPKEFRIKAKSTDTLLTVMRQISSWEFDILGVTTVAGKTKHPYAAVLRIGLPNIANKKVSITAYPKGTYLPKDALMAVRADGGKLLPVIYNGTFRDVGVDPKVKTLEFYIKVGKPLLWEGMCFNVGSSEMIFYRKMSFPSR</sequence>
<protein>
    <submittedName>
        <fullName evidence="2">Uncharacterized protein</fullName>
    </submittedName>
</protein>
<reference evidence="2 3" key="1">
    <citation type="submission" date="2024-02" db="EMBL/GenBank/DDBJ databases">
        <title>Deinococcus carri NBRC 110142.</title>
        <authorList>
            <person name="Ichikawa N."/>
            <person name="Katano-Makiyama Y."/>
            <person name="Hidaka K."/>
        </authorList>
    </citation>
    <scope>NUCLEOTIDE SEQUENCE [LARGE SCALE GENOMIC DNA]</scope>
    <source>
        <strain evidence="2 3">NBRC 110142</strain>
    </source>
</reference>
<dbReference type="EMBL" id="BAABRP010000034">
    <property type="protein sequence ID" value="GAA5515040.1"/>
    <property type="molecule type" value="Genomic_DNA"/>
</dbReference>
<gene>
    <name evidence="2" type="ORF">Dcar01_03804</name>
</gene>
<evidence type="ECO:0000313" key="2">
    <source>
        <dbReference type="EMBL" id="GAA5515040.1"/>
    </source>
</evidence>
<keyword evidence="3" id="KW-1185">Reference proteome</keyword>
<evidence type="ECO:0000256" key="1">
    <source>
        <dbReference type="SAM" id="SignalP"/>
    </source>
</evidence>
<name>A0ABP9WCI5_9DEIO</name>
<proteinExistence type="predicted"/>
<accession>A0ABP9WCI5</accession>
<evidence type="ECO:0000313" key="3">
    <source>
        <dbReference type="Proteomes" id="UP001401887"/>
    </source>
</evidence>
<keyword evidence="1" id="KW-0732">Signal</keyword>
<organism evidence="2 3">
    <name type="scientific">Deinococcus carri</name>
    <dbReference type="NCBI Taxonomy" id="1211323"/>
    <lineage>
        <taxon>Bacteria</taxon>
        <taxon>Thermotogati</taxon>
        <taxon>Deinococcota</taxon>
        <taxon>Deinococci</taxon>
        <taxon>Deinococcales</taxon>
        <taxon>Deinococcaceae</taxon>
        <taxon>Deinococcus</taxon>
    </lineage>
</organism>
<feature type="signal peptide" evidence="1">
    <location>
        <begin position="1"/>
        <end position="18"/>
    </location>
</feature>
<comment type="caution">
    <text evidence="2">The sequence shown here is derived from an EMBL/GenBank/DDBJ whole genome shotgun (WGS) entry which is preliminary data.</text>
</comment>
<feature type="chain" id="PRO_5046187617" evidence="1">
    <location>
        <begin position="19"/>
        <end position="214"/>
    </location>
</feature>
<dbReference type="RefSeq" id="WP_345468442.1">
    <property type="nucleotide sequence ID" value="NZ_BAABRP010000034.1"/>
</dbReference>
<dbReference type="Proteomes" id="UP001401887">
    <property type="component" value="Unassembled WGS sequence"/>
</dbReference>